<keyword evidence="11" id="KW-1185">Reference proteome</keyword>
<dbReference type="SUPFAM" id="SSF64076">
    <property type="entry name" value="MTH938-like"/>
    <property type="match status" value="1"/>
</dbReference>
<evidence type="ECO:0000256" key="8">
    <source>
        <dbReference type="ARBA" id="ARBA00023242"/>
    </source>
</evidence>
<comment type="subcellular location">
    <subcellularLocation>
        <location evidence="3">Mitochondrion inner membrane</location>
    </subcellularLocation>
    <subcellularLocation>
        <location evidence="2">Nucleus</location>
    </subcellularLocation>
</comment>
<gene>
    <name evidence="10" type="ORF">GDO81_018395</name>
</gene>
<dbReference type="GO" id="GO:0032981">
    <property type="term" value="P:mitochondrial respiratory chain complex I assembly"/>
    <property type="evidence" value="ECO:0007669"/>
    <property type="project" value="InterPro"/>
</dbReference>
<evidence type="ECO:0000313" key="11">
    <source>
        <dbReference type="Proteomes" id="UP000824782"/>
    </source>
</evidence>
<organism evidence="10 11">
    <name type="scientific">Engystomops pustulosus</name>
    <name type="common">Tungara frog</name>
    <name type="synonym">Physalaemus pustulosus</name>
    <dbReference type="NCBI Taxonomy" id="76066"/>
    <lineage>
        <taxon>Eukaryota</taxon>
        <taxon>Metazoa</taxon>
        <taxon>Chordata</taxon>
        <taxon>Craniata</taxon>
        <taxon>Vertebrata</taxon>
        <taxon>Euteleostomi</taxon>
        <taxon>Amphibia</taxon>
        <taxon>Batrachia</taxon>
        <taxon>Anura</taxon>
        <taxon>Neobatrachia</taxon>
        <taxon>Hyloidea</taxon>
        <taxon>Leptodactylidae</taxon>
        <taxon>Leiuperinae</taxon>
        <taxon>Engystomops</taxon>
    </lineage>
</organism>
<evidence type="ECO:0000313" key="10">
    <source>
        <dbReference type="EMBL" id="KAG8557283.1"/>
    </source>
</evidence>
<dbReference type="Pfam" id="PF04430">
    <property type="entry name" value="DUF498"/>
    <property type="match status" value="1"/>
</dbReference>
<accession>A0AAV7AAZ8</accession>
<dbReference type="Proteomes" id="UP000824782">
    <property type="component" value="Unassembled WGS sequence"/>
</dbReference>
<evidence type="ECO:0000256" key="4">
    <source>
        <dbReference type="ARBA" id="ARBA00021776"/>
    </source>
</evidence>
<dbReference type="InterPro" id="IPR034095">
    <property type="entry name" value="NDUF3"/>
</dbReference>
<dbReference type="FunFam" id="3.40.1230.10:FF:000002">
    <property type="entry name" value="NADH dehydrogenase [ubiquinone] 1 alpha subcomplex assembly factor 3"/>
    <property type="match status" value="1"/>
</dbReference>
<keyword evidence="7" id="KW-0472">Membrane</keyword>
<evidence type="ECO:0000256" key="6">
    <source>
        <dbReference type="ARBA" id="ARBA00023128"/>
    </source>
</evidence>
<comment type="caution">
    <text evidence="10">The sequence shown here is derived from an EMBL/GenBank/DDBJ whole genome shotgun (WGS) entry which is preliminary data.</text>
</comment>
<dbReference type="GO" id="GO:0005743">
    <property type="term" value="C:mitochondrial inner membrane"/>
    <property type="evidence" value="ECO:0007669"/>
    <property type="project" value="UniProtKB-SubCell"/>
</dbReference>
<comment type="function">
    <text evidence="1">Essential factor for the assembly of mitochondrial NADH:ubiquinone oxidoreductase complex (complex I).</text>
</comment>
<protein>
    <recommendedName>
        <fullName evidence="4">NADH dehydrogenase [ubiquinone] 1 alpha subcomplex assembly factor 3</fullName>
    </recommendedName>
</protein>
<dbReference type="GO" id="GO:0005634">
    <property type="term" value="C:nucleus"/>
    <property type="evidence" value="ECO:0007669"/>
    <property type="project" value="UniProtKB-SubCell"/>
</dbReference>
<evidence type="ECO:0000256" key="5">
    <source>
        <dbReference type="ARBA" id="ARBA00022792"/>
    </source>
</evidence>
<evidence type="ECO:0000256" key="1">
    <source>
        <dbReference type="ARBA" id="ARBA00004069"/>
    </source>
</evidence>
<dbReference type="PANTHER" id="PTHR21192:SF2">
    <property type="entry name" value="NADH DEHYDROGENASE [UBIQUINONE] 1 ALPHA SUBCOMPLEX ASSEMBLY FACTOR 3"/>
    <property type="match status" value="1"/>
</dbReference>
<keyword evidence="8" id="KW-0539">Nucleus</keyword>
<comment type="similarity">
    <text evidence="9">Belongs to the NDUFAF3 family.</text>
</comment>
<proteinExistence type="inferred from homology"/>
<dbReference type="AlphaFoldDB" id="A0AAV7AAZ8"/>
<reference evidence="10" key="1">
    <citation type="thesis" date="2020" institute="ProQuest LLC" country="789 East Eisenhower Parkway, Ann Arbor, MI, USA">
        <title>Comparative Genomics and Chromosome Evolution.</title>
        <authorList>
            <person name="Mudd A.B."/>
        </authorList>
    </citation>
    <scope>NUCLEOTIDE SEQUENCE</scope>
    <source>
        <strain evidence="10">237g6f4</strain>
        <tissue evidence="10">Blood</tissue>
    </source>
</reference>
<name>A0AAV7AAZ8_ENGPU</name>
<dbReference type="EMBL" id="WNYA01000009">
    <property type="protein sequence ID" value="KAG8557283.1"/>
    <property type="molecule type" value="Genomic_DNA"/>
</dbReference>
<keyword evidence="6" id="KW-0496">Mitochondrion</keyword>
<dbReference type="Gene3D" id="3.40.1230.10">
    <property type="entry name" value="MTH938-like"/>
    <property type="match status" value="1"/>
</dbReference>
<dbReference type="InterPro" id="IPR036748">
    <property type="entry name" value="MTH938-like_sf"/>
</dbReference>
<dbReference type="CDD" id="cd05125">
    <property type="entry name" value="Mth938_2P1-like"/>
    <property type="match status" value="1"/>
</dbReference>
<keyword evidence="5" id="KW-0999">Mitochondrion inner membrane</keyword>
<dbReference type="PANTHER" id="PTHR21192">
    <property type="entry name" value="NUCLEAR PROTEIN E3-3"/>
    <property type="match status" value="1"/>
</dbReference>
<evidence type="ECO:0000256" key="3">
    <source>
        <dbReference type="ARBA" id="ARBA00004273"/>
    </source>
</evidence>
<dbReference type="InterPro" id="IPR007523">
    <property type="entry name" value="NDUFAF3/AAMDC"/>
</dbReference>
<evidence type="ECO:0000256" key="2">
    <source>
        <dbReference type="ARBA" id="ARBA00004123"/>
    </source>
</evidence>
<evidence type="ECO:0000256" key="9">
    <source>
        <dbReference type="ARBA" id="ARBA00049984"/>
    </source>
</evidence>
<evidence type="ECO:0000256" key="7">
    <source>
        <dbReference type="ARBA" id="ARBA00023136"/>
    </source>
</evidence>
<sequence length="222" mass="24253">MRSSGCRRCSGCSSPVHRGAAACSARGCRDCLYCALSMGCVRFPPMAPLASLCLPLLRLSAPQLLKPGPAIAALAWQQSRSHRLSPTGDELYEKTTVTRIERDSPEMMFIERYSSQGFIINGDQVVGPCVVIPKSILQWNVASYKDISLESLSLFYLLVPKIEILVLGTGDRVERLDPAIARFMRQKGVAMEIQDTPNACATFNFLTSERRVTAAALIPVSA</sequence>